<organism evidence="2 3">
    <name type="scientific">Roseomonas alba</name>
    <dbReference type="NCBI Taxonomy" id="2846776"/>
    <lineage>
        <taxon>Bacteria</taxon>
        <taxon>Pseudomonadati</taxon>
        <taxon>Pseudomonadota</taxon>
        <taxon>Alphaproteobacteria</taxon>
        <taxon>Acetobacterales</taxon>
        <taxon>Roseomonadaceae</taxon>
        <taxon>Roseomonas</taxon>
    </lineage>
</organism>
<dbReference type="Proteomes" id="UP001196565">
    <property type="component" value="Unassembled WGS sequence"/>
</dbReference>
<gene>
    <name evidence="2" type="ORF">KPL78_29245</name>
</gene>
<accession>A0ABS7AI21</accession>
<feature type="region of interest" description="Disordered" evidence="1">
    <location>
        <begin position="88"/>
        <end position="145"/>
    </location>
</feature>
<name>A0ABS7AI21_9PROT</name>
<evidence type="ECO:0000313" key="3">
    <source>
        <dbReference type="Proteomes" id="UP001196565"/>
    </source>
</evidence>
<evidence type="ECO:0000256" key="1">
    <source>
        <dbReference type="SAM" id="MobiDB-lite"/>
    </source>
</evidence>
<sequence>MAAFFPRGQQTFNAIRAKFESDLAGARHNDAAGIAFVTNQELTLQERETIKMVAAPTMVELFHLERITTILDSPALANVRQQFLDIEGESPPPISLGGQGGAAPGAGGGGGAAIGPNAMGGSGGPGGHITLDGTPGEAPGAGGGGAGVLGEGAIGGEGGGGGEYLSVALGPDEIGPTSGLHHIDIQVGKGGVGGPGEDTILNLCDEGGNVLRSIVAKGGKAGTPPYVPPPSRSATGEDLRAGLKVTGILAAEFIRVRDGLWTLVDGGWDWVQVGTNPFRVVLPLLIEIETGSIEPGTILDLKLVVRNPGNFQVHEQGQVVTVQDQLVRRSRLAVALEFSGSQPGLWRVQVLAGRHVIGELPIEVRAPAHV</sequence>
<evidence type="ECO:0000313" key="2">
    <source>
        <dbReference type="EMBL" id="MBW6401968.1"/>
    </source>
</evidence>
<feature type="compositionally biased region" description="Gly residues" evidence="1">
    <location>
        <begin position="97"/>
        <end position="127"/>
    </location>
</feature>
<protein>
    <submittedName>
        <fullName evidence="2">Uncharacterized protein</fullName>
    </submittedName>
</protein>
<keyword evidence="3" id="KW-1185">Reference proteome</keyword>
<proteinExistence type="predicted"/>
<dbReference type="RefSeq" id="WP_219766833.1">
    <property type="nucleotide sequence ID" value="NZ_JAHYBZ010000018.1"/>
</dbReference>
<reference evidence="2 3" key="1">
    <citation type="submission" date="2021-07" db="EMBL/GenBank/DDBJ databases">
        <authorList>
            <person name="So Y."/>
        </authorList>
    </citation>
    <scope>NUCLEOTIDE SEQUENCE [LARGE SCALE GENOMIC DNA]</scope>
    <source>
        <strain evidence="2 3">HJA6</strain>
    </source>
</reference>
<dbReference type="EMBL" id="JAHYBZ010000018">
    <property type="protein sequence ID" value="MBW6401968.1"/>
    <property type="molecule type" value="Genomic_DNA"/>
</dbReference>
<comment type="caution">
    <text evidence="2">The sequence shown here is derived from an EMBL/GenBank/DDBJ whole genome shotgun (WGS) entry which is preliminary data.</text>
</comment>